<evidence type="ECO:0000313" key="1">
    <source>
        <dbReference type="EMBL" id="PSB59149.1"/>
    </source>
</evidence>
<dbReference type="EMBL" id="PVWO01000013">
    <property type="protein sequence ID" value="PSB59149.1"/>
    <property type="molecule type" value="Genomic_DNA"/>
</dbReference>
<comment type="caution">
    <text evidence="1">The sequence shown here is derived from an EMBL/GenBank/DDBJ whole genome shotgun (WGS) entry which is preliminary data.</text>
</comment>
<dbReference type="OrthoDB" id="9881712at2"/>
<dbReference type="RefSeq" id="WP_106299861.1">
    <property type="nucleotide sequence ID" value="NZ_PVWO01000013.1"/>
</dbReference>
<sequence>MSRIPSRNSQLAQDSTVVQDSTIKEQFLPESIEICCPVCGCINLGEDEMGQICCDECDFVDVVEI</sequence>
<gene>
    <name evidence="1" type="ORF">C7B77_02015</name>
</gene>
<reference evidence="1 2" key="1">
    <citation type="submission" date="2018-03" db="EMBL/GenBank/DDBJ databases">
        <title>The ancient ancestry and fast evolution of plastids.</title>
        <authorList>
            <person name="Moore K.R."/>
            <person name="Magnabosco C."/>
            <person name="Momper L."/>
            <person name="Gold D.A."/>
            <person name="Bosak T."/>
            <person name="Fournier G.P."/>
        </authorList>
    </citation>
    <scope>NUCLEOTIDE SEQUENCE [LARGE SCALE GENOMIC DNA]</scope>
    <source>
        <strain evidence="1 2">CCALA 037</strain>
    </source>
</reference>
<evidence type="ECO:0000313" key="2">
    <source>
        <dbReference type="Proteomes" id="UP000238937"/>
    </source>
</evidence>
<accession>A0A2T1GMM2</accession>
<protein>
    <submittedName>
        <fullName evidence="1">Uncharacterized protein</fullName>
    </submittedName>
</protein>
<dbReference type="Proteomes" id="UP000238937">
    <property type="component" value="Unassembled WGS sequence"/>
</dbReference>
<name>A0A2T1GMM2_9CYAN</name>
<proteinExistence type="predicted"/>
<organism evidence="1 2">
    <name type="scientific">Chamaesiphon polymorphus CCALA 037</name>
    <dbReference type="NCBI Taxonomy" id="2107692"/>
    <lineage>
        <taxon>Bacteria</taxon>
        <taxon>Bacillati</taxon>
        <taxon>Cyanobacteriota</taxon>
        <taxon>Cyanophyceae</taxon>
        <taxon>Gomontiellales</taxon>
        <taxon>Chamaesiphonaceae</taxon>
        <taxon>Chamaesiphon</taxon>
    </lineage>
</organism>
<dbReference type="AlphaFoldDB" id="A0A2T1GMM2"/>
<keyword evidence="2" id="KW-1185">Reference proteome</keyword>